<evidence type="ECO:0000313" key="2">
    <source>
        <dbReference type="EMBL" id="AQY50478.1"/>
    </source>
</evidence>
<protein>
    <submittedName>
        <fullName evidence="2">Uncharacterized protein</fullName>
    </submittedName>
</protein>
<gene>
    <name evidence="2" type="ORF">UE46_05175</name>
</gene>
<proteinExistence type="predicted"/>
<keyword evidence="1" id="KW-0175">Coiled coil</keyword>
<dbReference type="Proteomes" id="UP000223060">
    <property type="component" value="Chromosome"/>
</dbReference>
<name>A0A1S7FSP0_9LIST</name>
<feature type="coiled-coil region" evidence="1">
    <location>
        <begin position="63"/>
        <end position="90"/>
    </location>
</feature>
<accession>A0A1S7FYW4</accession>
<organism evidence="2 3">
    <name type="scientific">Listeria weihenstephanensis</name>
    <dbReference type="NCBI Taxonomy" id="1006155"/>
    <lineage>
        <taxon>Bacteria</taxon>
        <taxon>Bacillati</taxon>
        <taxon>Bacillota</taxon>
        <taxon>Bacilli</taxon>
        <taxon>Bacillales</taxon>
        <taxon>Listeriaceae</taxon>
        <taxon>Listeria</taxon>
    </lineage>
</organism>
<dbReference type="RefSeq" id="WP_036058574.1">
    <property type="nucleotide sequence ID" value="NZ_CP011102.1"/>
</dbReference>
<keyword evidence="3" id="KW-1185">Reference proteome</keyword>
<dbReference type="KEGG" id="lwi:UE46_05175"/>
<dbReference type="EMBL" id="CP011102">
    <property type="protein sequence ID" value="AQY50478.1"/>
    <property type="molecule type" value="Genomic_DNA"/>
</dbReference>
<sequence>MNSPGERIIELEVQSEKLKEAKFELQIFRSASQTRNRKTMTKELAVEFSRKYGTWLVTMSELAIQQSSRILELELQNESLKAELEVWKGEE</sequence>
<dbReference type="AlphaFoldDB" id="A0A1S7FSP0"/>
<accession>A0A1S7FSP0</accession>
<evidence type="ECO:0000313" key="3">
    <source>
        <dbReference type="Proteomes" id="UP000223060"/>
    </source>
</evidence>
<evidence type="ECO:0000256" key="1">
    <source>
        <dbReference type="SAM" id="Coils"/>
    </source>
</evidence>
<reference evidence="3" key="1">
    <citation type="submission" date="2015-03" db="EMBL/GenBank/DDBJ databases">
        <authorList>
            <person name="Ferrari E."/>
            <person name="Walter M.C."/>
            <person name="Huptas C."/>
            <person name="Scherer S."/>
            <person name="Mueller-Herbst S."/>
        </authorList>
    </citation>
    <scope>NUCLEOTIDE SEQUENCE [LARGE SCALE GENOMIC DNA]</scope>
    <source>
        <strain evidence="3">LWP01</strain>
    </source>
</reference>